<gene>
    <name evidence="3" type="ORF">ACFQRF_14885</name>
</gene>
<name>A0ABW2KIR8_9ACTN</name>
<dbReference type="EMBL" id="JBHTBH010000006">
    <property type="protein sequence ID" value="MFC7329027.1"/>
    <property type="molecule type" value="Genomic_DNA"/>
</dbReference>
<feature type="region of interest" description="Disordered" evidence="1">
    <location>
        <begin position="192"/>
        <end position="329"/>
    </location>
</feature>
<reference evidence="4" key="1">
    <citation type="journal article" date="2019" name="Int. J. Syst. Evol. Microbiol.">
        <title>The Global Catalogue of Microorganisms (GCM) 10K type strain sequencing project: providing services to taxonomists for standard genome sequencing and annotation.</title>
        <authorList>
            <consortium name="The Broad Institute Genomics Platform"/>
            <consortium name="The Broad Institute Genome Sequencing Center for Infectious Disease"/>
            <person name="Wu L."/>
            <person name="Ma J."/>
        </authorList>
    </citation>
    <scope>NUCLEOTIDE SEQUENCE [LARGE SCALE GENOMIC DNA]</scope>
    <source>
        <strain evidence="4">CGMCC 4.7382</strain>
    </source>
</reference>
<keyword evidence="4" id="KW-1185">Reference proteome</keyword>
<comment type="caution">
    <text evidence="3">The sequence shown here is derived from an EMBL/GenBank/DDBJ whole genome shotgun (WGS) entry which is preliminary data.</text>
</comment>
<feature type="compositionally biased region" description="Low complexity" evidence="1">
    <location>
        <begin position="301"/>
        <end position="327"/>
    </location>
</feature>
<feature type="compositionally biased region" description="Low complexity" evidence="1">
    <location>
        <begin position="360"/>
        <end position="373"/>
    </location>
</feature>
<evidence type="ECO:0000313" key="4">
    <source>
        <dbReference type="Proteomes" id="UP001596540"/>
    </source>
</evidence>
<evidence type="ECO:0000256" key="2">
    <source>
        <dbReference type="SAM" id="SignalP"/>
    </source>
</evidence>
<feature type="chain" id="PRO_5045889682" evidence="2">
    <location>
        <begin position="31"/>
        <end position="453"/>
    </location>
</feature>
<feature type="compositionally biased region" description="Pro residues" evidence="1">
    <location>
        <begin position="286"/>
        <end position="296"/>
    </location>
</feature>
<organism evidence="3 4">
    <name type="scientific">Marinactinospora rubrisoli</name>
    <dbReference type="NCBI Taxonomy" id="2715399"/>
    <lineage>
        <taxon>Bacteria</taxon>
        <taxon>Bacillati</taxon>
        <taxon>Actinomycetota</taxon>
        <taxon>Actinomycetes</taxon>
        <taxon>Streptosporangiales</taxon>
        <taxon>Nocardiopsidaceae</taxon>
        <taxon>Marinactinospora</taxon>
    </lineage>
</organism>
<evidence type="ECO:0000313" key="3">
    <source>
        <dbReference type="EMBL" id="MFC7329027.1"/>
    </source>
</evidence>
<dbReference type="RefSeq" id="WP_379871672.1">
    <property type="nucleotide sequence ID" value="NZ_JBHTBH010000006.1"/>
</dbReference>
<accession>A0ABW2KIR8</accession>
<proteinExistence type="predicted"/>
<sequence length="453" mass="45389">MRKRYTGWIALAGAASVAGAAAFGAPAALAAEDRSGRPEIGQPTRLFASYMLDGFEVGYLPPGLDGLGISARSSTDLGGNRVSQVSWVAGAGEVAGKVAVLRHARLADLDDLRTAEFPHLDTATLETVKNNGRTAYLSRATGELFWVEEPGVAIGVHLRPENGTQDQLTAMAAGIRPRQGEAELPAIWPLTLLPRPATPPKPSTPAPAAPSPAPVTTAPQDGADPAPAAPTAEPEAAPESAAESVAPADGAEPAPAEPVRPTPAASEPAATQSGQDGQAPAEQPAQTPPDPLATPRPDPDAPATAEQPAAARSAAARTPSAPAGTATADDRDAVRRCLVAHITAPGGTGAVDVAGEPAPAAAAAPAGPAPAAEPARHPATASRTDAVALCAGQLGVPAEQVEDLVVTLTPAPVVEQVLGMVRVGRETTSGATADPAATPNGGQRRLPGLLPWG</sequence>
<evidence type="ECO:0000256" key="1">
    <source>
        <dbReference type="SAM" id="MobiDB-lite"/>
    </source>
</evidence>
<feature type="region of interest" description="Disordered" evidence="1">
    <location>
        <begin position="428"/>
        <end position="453"/>
    </location>
</feature>
<feature type="region of interest" description="Disordered" evidence="1">
    <location>
        <begin position="360"/>
        <end position="380"/>
    </location>
</feature>
<dbReference type="Proteomes" id="UP001596540">
    <property type="component" value="Unassembled WGS sequence"/>
</dbReference>
<feature type="compositionally biased region" description="Low complexity" evidence="1">
    <location>
        <begin position="214"/>
        <end position="254"/>
    </location>
</feature>
<feature type="signal peptide" evidence="2">
    <location>
        <begin position="1"/>
        <end position="30"/>
    </location>
</feature>
<feature type="compositionally biased region" description="Pro residues" evidence="1">
    <location>
        <begin position="196"/>
        <end position="213"/>
    </location>
</feature>
<protein>
    <submittedName>
        <fullName evidence="3">Uncharacterized protein</fullName>
    </submittedName>
</protein>
<keyword evidence="2" id="KW-0732">Signal</keyword>